<dbReference type="InterPro" id="IPR035441">
    <property type="entry name" value="TFIIS/LEDGF_dom_sf"/>
</dbReference>
<dbReference type="GO" id="GO:0070847">
    <property type="term" value="C:core mediator complex"/>
    <property type="evidence" value="ECO:0007669"/>
    <property type="project" value="TreeGrafter"/>
</dbReference>
<dbReference type="InterPro" id="IPR042376">
    <property type="entry name" value="MED26"/>
</dbReference>
<keyword evidence="1" id="KW-0539">Nucleus</keyword>
<feature type="compositionally biased region" description="Low complexity" evidence="2">
    <location>
        <begin position="293"/>
        <end position="318"/>
    </location>
</feature>
<dbReference type="Proteomes" id="UP000663868">
    <property type="component" value="Unassembled WGS sequence"/>
</dbReference>
<evidence type="ECO:0000313" key="5">
    <source>
        <dbReference type="EMBL" id="CAF3814195.1"/>
    </source>
</evidence>
<feature type="domain" description="TFIIS N-terminal" evidence="3">
    <location>
        <begin position="13"/>
        <end position="102"/>
    </location>
</feature>
<name>A0A813MJ70_9BILA</name>
<comment type="subcellular location">
    <subcellularLocation>
        <location evidence="1">Nucleus</location>
    </subcellularLocation>
</comment>
<reference evidence="4" key="1">
    <citation type="submission" date="2021-02" db="EMBL/GenBank/DDBJ databases">
        <authorList>
            <person name="Nowell W R."/>
        </authorList>
    </citation>
    <scope>NUCLEOTIDE SEQUENCE</scope>
</reference>
<dbReference type="Proteomes" id="UP000663860">
    <property type="component" value="Unassembled WGS sequence"/>
</dbReference>
<dbReference type="AlphaFoldDB" id="A0A813MJ70"/>
<evidence type="ECO:0000259" key="3">
    <source>
        <dbReference type="PROSITE" id="PS51319"/>
    </source>
</evidence>
<accession>A0A813MJ70</accession>
<evidence type="ECO:0000256" key="2">
    <source>
        <dbReference type="SAM" id="MobiDB-lite"/>
    </source>
</evidence>
<dbReference type="PANTHER" id="PTHR15201:SF1">
    <property type="entry name" value="MEDIATOR OF RNA POLYMERASE II TRANSCRIPTION SUBUNIT 26"/>
    <property type="match status" value="1"/>
</dbReference>
<dbReference type="PANTHER" id="PTHR15201">
    <property type="entry name" value="CRSP70"/>
    <property type="match status" value="1"/>
</dbReference>
<dbReference type="EMBL" id="CAJOBB010001134">
    <property type="protein sequence ID" value="CAF3814195.1"/>
    <property type="molecule type" value="Genomic_DNA"/>
</dbReference>
<gene>
    <name evidence="4" type="ORF">IZO911_LOCUS2285</name>
    <name evidence="5" type="ORF">KXQ929_LOCUS17815</name>
</gene>
<proteinExistence type="predicted"/>
<dbReference type="GO" id="GO:0006357">
    <property type="term" value="P:regulation of transcription by RNA polymerase II"/>
    <property type="evidence" value="ECO:0007669"/>
    <property type="project" value="InterPro"/>
</dbReference>
<dbReference type="GO" id="GO:0010628">
    <property type="term" value="P:positive regulation of gene expression"/>
    <property type="evidence" value="ECO:0007669"/>
    <property type="project" value="TreeGrafter"/>
</dbReference>
<feature type="region of interest" description="Disordered" evidence="2">
    <location>
        <begin position="249"/>
        <end position="318"/>
    </location>
</feature>
<feature type="compositionally biased region" description="Polar residues" evidence="2">
    <location>
        <begin position="278"/>
        <end position="292"/>
    </location>
</feature>
<sequence length="465" mass="52220">MQSDSSSLDTLKDNLLRAVDAEYNVTKCEVVLDIICQLEKMEITKDQLQSTRLGREINTIRQKIDARKKNLQQIDKYADIYIEIAQRAKKLLRSWQGLLNTSQTDSTSITSTPPINGDTKPRLILKVKFNSPITKRKRDLDSHTINGTNNKRKKTHIIETSVPLQTPISPVILTETNSSLPRLKTTQQLLLEMQMNEPSVLATQTSTVDAILQKKIIDESLHETVKLDYSALHNGKDFNNTNINSTHFQKQLSSITSPSNNNHIPGSSSKRKPLIRRPSSSLITSNTNWENGSSAGSPISPLSSTSSSSSMTSTTSWPLSTIIPEPTLTIPILSKSKRQKKHDDLSTTEQLATFSSDIATICASYNTITDLMEDHRRRILAEHDSRELEARPDLLLVPIDQLAFVYEREKTKELNLPIQSTHSSITSIEKLNQPSDCIALPFIDCPFEFDLILDELIVQHPILDM</sequence>
<dbReference type="Pfam" id="PF08711">
    <property type="entry name" value="Med26"/>
    <property type="match status" value="1"/>
</dbReference>
<organism evidence="4 6">
    <name type="scientific">Adineta steineri</name>
    <dbReference type="NCBI Taxonomy" id="433720"/>
    <lineage>
        <taxon>Eukaryota</taxon>
        <taxon>Metazoa</taxon>
        <taxon>Spiralia</taxon>
        <taxon>Gnathifera</taxon>
        <taxon>Rotifera</taxon>
        <taxon>Eurotatoria</taxon>
        <taxon>Bdelloidea</taxon>
        <taxon>Adinetida</taxon>
        <taxon>Adinetidae</taxon>
        <taxon>Adineta</taxon>
    </lineage>
</organism>
<evidence type="ECO:0000313" key="6">
    <source>
        <dbReference type="Proteomes" id="UP000663860"/>
    </source>
</evidence>
<dbReference type="GO" id="GO:0016592">
    <property type="term" value="C:mediator complex"/>
    <property type="evidence" value="ECO:0007669"/>
    <property type="project" value="InterPro"/>
</dbReference>
<dbReference type="InterPro" id="IPR017923">
    <property type="entry name" value="TFIIS_N"/>
</dbReference>
<feature type="compositionally biased region" description="Polar residues" evidence="2">
    <location>
        <begin position="249"/>
        <end position="268"/>
    </location>
</feature>
<dbReference type="EMBL" id="CAJNOE010000011">
    <property type="protein sequence ID" value="CAF0724511.1"/>
    <property type="molecule type" value="Genomic_DNA"/>
</dbReference>
<dbReference type="SUPFAM" id="SSF47676">
    <property type="entry name" value="Conserved domain common to transcription factors TFIIS, elongin A, CRSP70"/>
    <property type="match status" value="1"/>
</dbReference>
<evidence type="ECO:0000256" key="1">
    <source>
        <dbReference type="PROSITE-ProRule" id="PRU00649"/>
    </source>
</evidence>
<dbReference type="GO" id="GO:0003712">
    <property type="term" value="F:transcription coregulator activity"/>
    <property type="evidence" value="ECO:0007669"/>
    <property type="project" value="TreeGrafter"/>
</dbReference>
<evidence type="ECO:0000313" key="4">
    <source>
        <dbReference type="EMBL" id="CAF0724511.1"/>
    </source>
</evidence>
<comment type="caution">
    <text evidence="4">The sequence shown here is derived from an EMBL/GenBank/DDBJ whole genome shotgun (WGS) entry which is preliminary data.</text>
</comment>
<dbReference type="Gene3D" id="1.20.930.10">
    <property type="entry name" value="Conserved domain common to transcription factors TFIIS, elongin A, CRSP70"/>
    <property type="match status" value="1"/>
</dbReference>
<dbReference type="PROSITE" id="PS51319">
    <property type="entry name" value="TFIIS_N"/>
    <property type="match status" value="1"/>
</dbReference>
<protein>
    <recommendedName>
        <fullName evidence="3">TFIIS N-terminal domain-containing protein</fullName>
    </recommendedName>
</protein>